<evidence type="ECO:0000256" key="6">
    <source>
        <dbReference type="ARBA" id="ARBA00012729"/>
    </source>
</evidence>
<evidence type="ECO:0000256" key="1">
    <source>
        <dbReference type="ARBA" id="ARBA00000822"/>
    </source>
</evidence>
<dbReference type="PANTHER" id="PTHR11177:SF332">
    <property type="entry name" value="CHITINASE"/>
    <property type="match status" value="1"/>
</dbReference>
<dbReference type="GO" id="GO:0005764">
    <property type="term" value="C:lysosome"/>
    <property type="evidence" value="ECO:0007669"/>
    <property type="project" value="UniProtKB-SubCell"/>
</dbReference>
<dbReference type="InParanoid" id="A0A6J2VNK0"/>
<dbReference type="EC" id="3.2.1.14" evidence="6"/>
<dbReference type="SUPFAM" id="SSF57625">
    <property type="entry name" value="Invertebrate chitin-binding proteins"/>
    <property type="match status" value="1"/>
</dbReference>
<dbReference type="InterPro" id="IPR001223">
    <property type="entry name" value="Glyco_hydro18_cat"/>
</dbReference>
<dbReference type="CDD" id="cd02872">
    <property type="entry name" value="GH18_chitolectin_chitotriosidase"/>
    <property type="match status" value="1"/>
</dbReference>
<evidence type="ECO:0000313" key="22">
    <source>
        <dbReference type="Proteomes" id="UP000504632"/>
    </source>
</evidence>
<evidence type="ECO:0000256" key="3">
    <source>
        <dbReference type="ARBA" id="ARBA00004613"/>
    </source>
</evidence>
<comment type="similarity">
    <text evidence="4">Belongs to the glycosyl hydrolase 18 family. Chitinase class II subfamily.</text>
</comment>
<comment type="subunit">
    <text evidence="5">Monomer.</text>
</comment>
<organism evidence="22 23">
    <name type="scientific">Chanos chanos</name>
    <name type="common">Milkfish</name>
    <name type="synonym">Mugil chanos</name>
    <dbReference type="NCBI Taxonomy" id="29144"/>
    <lineage>
        <taxon>Eukaryota</taxon>
        <taxon>Metazoa</taxon>
        <taxon>Chordata</taxon>
        <taxon>Craniata</taxon>
        <taxon>Vertebrata</taxon>
        <taxon>Euteleostomi</taxon>
        <taxon>Actinopterygii</taxon>
        <taxon>Neopterygii</taxon>
        <taxon>Teleostei</taxon>
        <taxon>Ostariophysi</taxon>
        <taxon>Gonorynchiformes</taxon>
        <taxon>Chanidae</taxon>
        <taxon>Chanos</taxon>
    </lineage>
</organism>
<dbReference type="FunFam" id="2.170.140.10:FF:000001">
    <property type="entry name" value="Acidic mammalian chitinase"/>
    <property type="match status" value="1"/>
</dbReference>
<dbReference type="RefSeq" id="XP_030633583.1">
    <property type="nucleotide sequence ID" value="XM_030777723.1"/>
</dbReference>
<dbReference type="GO" id="GO:0008061">
    <property type="term" value="F:chitin binding"/>
    <property type="evidence" value="ECO:0007669"/>
    <property type="project" value="UniProtKB-KW"/>
</dbReference>
<dbReference type="GO" id="GO:0006032">
    <property type="term" value="P:chitin catabolic process"/>
    <property type="evidence" value="ECO:0007669"/>
    <property type="project" value="UniProtKB-KW"/>
</dbReference>
<evidence type="ECO:0000256" key="18">
    <source>
        <dbReference type="ARBA" id="ARBA00076480"/>
    </source>
</evidence>
<dbReference type="SUPFAM" id="SSF51445">
    <property type="entry name" value="(Trans)glycosidases"/>
    <property type="match status" value="1"/>
</dbReference>
<evidence type="ECO:0000256" key="5">
    <source>
        <dbReference type="ARBA" id="ARBA00011245"/>
    </source>
</evidence>
<proteinExistence type="inferred from homology"/>
<evidence type="ECO:0000256" key="13">
    <source>
        <dbReference type="ARBA" id="ARBA00023228"/>
    </source>
</evidence>
<dbReference type="InterPro" id="IPR017853">
    <property type="entry name" value="GH"/>
</dbReference>
<dbReference type="GeneID" id="115814773"/>
<dbReference type="GO" id="GO:0000272">
    <property type="term" value="P:polysaccharide catabolic process"/>
    <property type="evidence" value="ECO:0007669"/>
    <property type="project" value="UniProtKB-KW"/>
</dbReference>
<keyword evidence="10" id="KW-0378">Hydrolase</keyword>
<dbReference type="Gene3D" id="3.20.20.80">
    <property type="entry name" value="Glycosidases"/>
    <property type="match status" value="1"/>
</dbReference>
<evidence type="ECO:0000256" key="2">
    <source>
        <dbReference type="ARBA" id="ARBA00004371"/>
    </source>
</evidence>
<dbReference type="PROSITE" id="PS50940">
    <property type="entry name" value="CHIT_BIND_II"/>
    <property type="match status" value="1"/>
</dbReference>
<dbReference type="InterPro" id="IPR036508">
    <property type="entry name" value="Chitin-bd_dom_sf"/>
</dbReference>
<dbReference type="InterPro" id="IPR011583">
    <property type="entry name" value="Chitinase_II/V-like_cat"/>
</dbReference>
<keyword evidence="15" id="KW-0326">Glycosidase</keyword>
<evidence type="ECO:0000256" key="8">
    <source>
        <dbReference type="ARBA" id="ARBA00022669"/>
    </source>
</evidence>
<dbReference type="SUPFAM" id="SSF54556">
    <property type="entry name" value="Chitinase insertion domain"/>
    <property type="match status" value="1"/>
</dbReference>
<dbReference type="InterPro" id="IPR002557">
    <property type="entry name" value="Chitin-bd_dom"/>
</dbReference>
<dbReference type="Proteomes" id="UP000504632">
    <property type="component" value="Chromosome 6"/>
</dbReference>
<dbReference type="FunCoup" id="A0A6J2VNK0">
    <property type="interactions" value="66"/>
</dbReference>
<evidence type="ECO:0000256" key="17">
    <source>
        <dbReference type="ARBA" id="ARBA00069826"/>
    </source>
</evidence>
<dbReference type="Gene3D" id="2.170.140.10">
    <property type="entry name" value="Chitin binding domain"/>
    <property type="match status" value="1"/>
</dbReference>
<keyword evidence="7" id="KW-0964">Secreted</keyword>
<dbReference type="InterPro" id="IPR050314">
    <property type="entry name" value="Glycosyl_Hydrlase_18"/>
</dbReference>
<dbReference type="PROSITE" id="PS51910">
    <property type="entry name" value="GH18_2"/>
    <property type="match status" value="1"/>
</dbReference>
<evidence type="ECO:0000256" key="12">
    <source>
        <dbReference type="ARBA" id="ARBA00023157"/>
    </source>
</evidence>
<evidence type="ECO:0000259" key="21">
    <source>
        <dbReference type="PROSITE" id="PS51910"/>
    </source>
</evidence>
<feature type="chain" id="PRO_5026851759" description="Chitotriosidase-1" evidence="19">
    <location>
        <begin position="22"/>
        <end position="454"/>
    </location>
</feature>
<dbReference type="Pfam" id="PF01607">
    <property type="entry name" value="CBM_14"/>
    <property type="match status" value="1"/>
</dbReference>
<accession>A0A6J2VNK0</accession>
<dbReference type="SMART" id="SM00494">
    <property type="entry name" value="ChtBD2"/>
    <property type="match status" value="1"/>
</dbReference>
<name>A0A6J2VNK0_CHACN</name>
<keyword evidence="16" id="KW-0624">Polysaccharide degradation</keyword>
<evidence type="ECO:0000256" key="19">
    <source>
        <dbReference type="SAM" id="SignalP"/>
    </source>
</evidence>
<dbReference type="GO" id="GO:0008843">
    <property type="term" value="F:endochitinase activity"/>
    <property type="evidence" value="ECO:0007669"/>
    <property type="project" value="UniProtKB-EC"/>
</dbReference>
<keyword evidence="12" id="KW-1015">Disulfide bond</keyword>
<evidence type="ECO:0000256" key="9">
    <source>
        <dbReference type="ARBA" id="ARBA00022729"/>
    </source>
</evidence>
<comment type="subcellular location">
    <subcellularLocation>
        <location evidence="2">Lysosome</location>
    </subcellularLocation>
    <subcellularLocation>
        <location evidence="3">Secreted</location>
    </subcellularLocation>
</comment>
<keyword evidence="14" id="KW-0119">Carbohydrate metabolism</keyword>
<keyword evidence="11" id="KW-0146">Chitin degradation</keyword>
<sequence length="454" mass="50249">MAKLTLLACLGVLLMFQLAASTKLVCYITNWAQYRPGAGRFTPGNVDPFLCTHVIYALATIKDNKLTTIELNDETMYKSLNDLKNVNPLLKTLLSVGGHFNSLSPFIKMVSTPENRQTFIQSALPFLRTYGFDGLDLAWEYPGHNGSPVEDKERFTALVTELREAIEQEATDNRKAPLLFSAKVGSLRDTIDNAYEVPEIASQLDFISLMTYDYHGFWEKATGQNSPLFRSSADVGSLVHRNINSTVTYWIEKGAPAEKLLLGFPTYGRTFHLTSSMTGLGAPSDGPAYAGPYTRDAGYWSYYEVCSFTSSATVAWSEEQKVPYAFQGQSWVGYDNEESYSAKASWLTAMNLGGASVWTLDMDDFGGSFCAEGAYPLVNHLRNSLGFLPKPTTTKGPTTTPDPFSSFCSGKPDGLYPNPTDKTTFFQCYLGNTYLQRCQPGLVYVDACKCCNWP</sequence>
<keyword evidence="8" id="KW-0147">Chitin-binding</keyword>
<evidence type="ECO:0000256" key="14">
    <source>
        <dbReference type="ARBA" id="ARBA00023277"/>
    </source>
</evidence>
<dbReference type="FunFam" id="3.10.50.10:FF:000001">
    <property type="entry name" value="Chitinase 3-like 1"/>
    <property type="match status" value="1"/>
</dbReference>
<dbReference type="FunFam" id="3.20.20.80:FF:000081">
    <property type="entry name" value="Chitinase 1"/>
    <property type="match status" value="1"/>
</dbReference>
<dbReference type="SMART" id="SM00636">
    <property type="entry name" value="Glyco_18"/>
    <property type="match status" value="1"/>
</dbReference>
<gene>
    <name evidence="23" type="primary">LOC115814773</name>
</gene>
<feature type="signal peptide" evidence="19">
    <location>
        <begin position="1"/>
        <end position="21"/>
    </location>
</feature>
<feature type="domain" description="Chitin-binding type-2" evidence="20">
    <location>
        <begin position="405"/>
        <end position="454"/>
    </location>
</feature>
<keyword evidence="9 19" id="KW-0732">Signal</keyword>
<dbReference type="FunFam" id="3.20.20.80:FF:000220">
    <property type="entry name" value="Chitotriosidase-1"/>
    <property type="match status" value="1"/>
</dbReference>
<evidence type="ECO:0000256" key="16">
    <source>
        <dbReference type="ARBA" id="ARBA00023326"/>
    </source>
</evidence>
<evidence type="ECO:0000256" key="4">
    <source>
        <dbReference type="ARBA" id="ARBA00009121"/>
    </source>
</evidence>
<reference evidence="23" key="1">
    <citation type="submission" date="2025-08" db="UniProtKB">
        <authorList>
            <consortium name="RefSeq"/>
        </authorList>
    </citation>
    <scope>IDENTIFICATION</scope>
</reference>
<dbReference type="PANTHER" id="PTHR11177">
    <property type="entry name" value="CHITINASE"/>
    <property type="match status" value="1"/>
</dbReference>
<evidence type="ECO:0000313" key="23">
    <source>
        <dbReference type="RefSeq" id="XP_030633583.1"/>
    </source>
</evidence>
<dbReference type="InterPro" id="IPR029070">
    <property type="entry name" value="Chitinase_insertion_sf"/>
</dbReference>
<dbReference type="Pfam" id="PF00704">
    <property type="entry name" value="Glyco_hydro_18"/>
    <property type="match status" value="1"/>
</dbReference>
<keyword evidence="13" id="KW-0458">Lysosome</keyword>
<evidence type="ECO:0000256" key="7">
    <source>
        <dbReference type="ARBA" id="ARBA00022525"/>
    </source>
</evidence>
<evidence type="ECO:0000256" key="15">
    <source>
        <dbReference type="ARBA" id="ARBA00023295"/>
    </source>
</evidence>
<keyword evidence="22" id="KW-1185">Reference proteome</keyword>
<dbReference type="Gene3D" id="3.10.50.10">
    <property type="match status" value="1"/>
</dbReference>
<evidence type="ECO:0000259" key="20">
    <source>
        <dbReference type="PROSITE" id="PS50940"/>
    </source>
</evidence>
<dbReference type="OrthoDB" id="76388at2759"/>
<protein>
    <recommendedName>
        <fullName evidence="17">Chitotriosidase-1</fullName>
        <ecNumber evidence="6">3.2.1.14</ecNumber>
    </recommendedName>
    <alternativeName>
        <fullName evidence="18">Chitinase-1</fullName>
    </alternativeName>
</protein>
<evidence type="ECO:0000256" key="11">
    <source>
        <dbReference type="ARBA" id="ARBA00023024"/>
    </source>
</evidence>
<comment type="catalytic activity">
    <reaction evidence="1">
        <text>Random endo-hydrolysis of N-acetyl-beta-D-glucosaminide (1-&gt;4)-beta-linkages in chitin and chitodextrins.</text>
        <dbReference type="EC" id="3.2.1.14"/>
    </reaction>
</comment>
<feature type="domain" description="GH18" evidence="21">
    <location>
        <begin position="22"/>
        <end position="388"/>
    </location>
</feature>
<dbReference type="GO" id="GO:0005576">
    <property type="term" value="C:extracellular region"/>
    <property type="evidence" value="ECO:0007669"/>
    <property type="project" value="UniProtKB-SubCell"/>
</dbReference>
<evidence type="ECO:0000256" key="10">
    <source>
        <dbReference type="ARBA" id="ARBA00022801"/>
    </source>
</evidence>
<dbReference type="AlphaFoldDB" id="A0A6J2VNK0"/>